<evidence type="ECO:0000256" key="11">
    <source>
        <dbReference type="PROSITE-ProRule" id="PRU01161"/>
    </source>
</evidence>
<dbReference type="Proteomes" id="UP000789706">
    <property type="component" value="Unassembled WGS sequence"/>
</dbReference>
<feature type="short sequence motif" description="DGA/G" evidence="11">
    <location>
        <begin position="1225"/>
        <end position="1227"/>
    </location>
</feature>
<keyword evidence="12" id="KW-0256">Endoplasmic reticulum</keyword>
<sequence>MEQIEIGETLSISNETDIYTYTIVVFLFYTLPGWLFSLVSFTTITLSKWIIQILSWSFTLELNFTTLLLFFGLISTIGYFVFRYLILTRYSRLPETLQTQGTTFDLQPDVSDENVKPQIFYPDEFLSAFLEGIKVFGYLEKPIFHELKRQLQTKKLLAGDTLMLEKERSFYIVVDGYVQVFVKTANEEDIVLDPFESDDYNRGYQLLNEVTNGGTLSSLFTILSLFTDDIELRYNDDTDVNKSNQTKSEEKTESDITNRESAESEIKMSENPDTNKSEEPSKEKNEPLINSFTHSNIKSSRPQILRRFSKENLFTTSVHPNIVARATVDTTLAVIPAEAFRRLTEKFPNSVAHIVQVILTRFQRVTFWTGYKYLGLTKDLLRTEKLMNEVASFGLPNDFFRPGCMERLRMKHVGNIKKYSCTTDMESDSGLINKTKKSRTSARPRPNVIFEDDSLDNNNTKDNKYLKTPTTRARVQPTSGSQFNYREYDAEDEMCLKESVLEAISKRIGLLQPNQNKDKNIFENKSRPISVDSNSSGSTLYPHNSPYSGSIPLLDIPDDDSIAETISSLTSELDNDVEILYYPKGSVLVTEGERSVGLFFVFDGLLDVSVTSNDKDFLGNAFSNLSTDSSTKNTKIKPKHKKKESVVVNPSNNKSLFMIKPGGIAGYLAALTGFPSFVNIRASTDTYVGFLPKNSLNRIMERNPNVLLTLAKRLIRLLSPLVLHIDFALDWVQVNAGQVLYRKGDLSDSIYIVLNGRVRTIDERPNGVIDILGEYGQGQSVGELDVMTGTPRPHTLHAIRDTELARMPRTLFNALSHRHPEITLQISRIIASRMRLQQDREYNHNNTGTEFGKNNTNLKTVGILPVSGNVPVTEFAKKLKTALERLGETATLLNHESVVSVLGKHVFTQMGRLKLISWLAEQEENSRIVLYLADGGLNSSWNQTCIRQADCILLVGLGDENSTIGEYESLLIGTKTTARKELVLLHAERFCSPGTTRRWLNNRSWIHAHHHVQMTMMKPTILEKETNQNRLMHLRDQLQQFYSRRLKKSPATHSGVRSDFSRLARRLCGKSVGLVLGGGGARGLSHVGVIKALEEAGIPIDMVGGTSIGAFIGGLYARDSDNVAIFGRAKAFASRMSSKWRQVSDLTYPITAWFTGHQFNRGIWKSFSNTQIEDFWLLYFCITTNITWSRMEVHQRGYAWRYVRASMSLSGYVPPICDNGNLLVDGGYLDNLPVTGTIFAVDVASHEDTSPVYYGDSLSGWWVILNRFNPFRRTTMPTMADVQSRLAYVSSVKTLEEAKTIPGCLYMQLPVQQYGTLEFNRFDEIFEAGYKAGKEMLKKFKEEGKLREILNQGKESVGRNRIRKRRNTIMNYKEYDPIESDKQLQNVEYYDSYEDEEYSHENSLDLLKDTNEDNSDVWDDSALIAAWDVAIKEYQSFHSVKATETINVDENDKINIKNRDTKEQQDFNDLFDLTGTEQEREYLPKSKSNEGKKGKGQIPLPKGFKSATSSGGREYKSHPNTYTTSIYPPYTHHQQYPGYYSYPPPPPPHNSHNSHHNLPPVAASSFADLNKEGMTSSSSRTQKRQENNETSREEVTEDYEQDQDSQQYHWPEAANSAGYGWHPNFFYSNMPPPPPPNYYHAENYPNMQYPPRWSAKTPDIVPPIPPMIVSLINIID</sequence>
<dbReference type="PROSITE" id="PS01237">
    <property type="entry name" value="UPF0028"/>
    <property type="match status" value="1"/>
</dbReference>
<dbReference type="SUPFAM" id="SSF51206">
    <property type="entry name" value="cAMP-binding domain-like"/>
    <property type="match status" value="3"/>
</dbReference>
<dbReference type="GO" id="GO:0046470">
    <property type="term" value="P:phosphatidylcholine metabolic process"/>
    <property type="evidence" value="ECO:0007669"/>
    <property type="project" value="InterPro"/>
</dbReference>
<dbReference type="OrthoDB" id="421051at2759"/>
<feature type="region of interest" description="Disordered" evidence="13">
    <location>
        <begin position="1457"/>
        <end position="1606"/>
    </location>
</feature>
<protein>
    <recommendedName>
        <fullName evidence="4 12">Lysophospholipase NTE1</fullName>
        <ecNumber evidence="3 12">3.1.1.5</ecNumber>
    </recommendedName>
    <alternativeName>
        <fullName evidence="12">Intracellular phospholipase B</fullName>
    </alternativeName>
</protein>
<dbReference type="GO" id="GO:0016042">
    <property type="term" value="P:lipid catabolic process"/>
    <property type="evidence" value="ECO:0007669"/>
    <property type="project" value="UniProtKB-UniRule"/>
</dbReference>
<organism evidence="16 17">
    <name type="scientific">Diversispora eburnea</name>
    <dbReference type="NCBI Taxonomy" id="1213867"/>
    <lineage>
        <taxon>Eukaryota</taxon>
        <taxon>Fungi</taxon>
        <taxon>Fungi incertae sedis</taxon>
        <taxon>Mucoromycota</taxon>
        <taxon>Glomeromycotina</taxon>
        <taxon>Glomeromycetes</taxon>
        <taxon>Diversisporales</taxon>
        <taxon>Diversisporaceae</taxon>
        <taxon>Diversispora</taxon>
    </lineage>
</organism>
<evidence type="ECO:0000256" key="13">
    <source>
        <dbReference type="SAM" id="MobiDB-lite"/>
    </source>
</evidence>
<dbReference type="InterPro" id="IPR001423">
    <property type="entry name" value="LysoPLipase_patatin_CS"/>
</dbReference>
<keyword evidence="5 12" id="KW-0812">Transmembrane</keyword>
<gene>
    <name evidence="16" type="ORF">DEBURN_LOCUS5109</name>
</gene>
<keyword evidence="8 12" id="KW-1133">Transmembrane helix</keyword>
<dbReference type="PANTHER" id="PTHR14226">
    <property type="entry name" value="NEUROPATHY TARGET ESTERASE/SWISS CHEESE D.MELANOGASTER"/>
    <property type="match status" value="1"/>
</dbReference>
<feature type="active site" description="Proton acceptor" evidence="11">
    <location>
        <position position="1225"/>
    </location>
</feature>
<feature type="domain" description="PNPLA" evidence="15">
    <location>
        <begin position="1074"/>
        <end position="1238"/>
    </location>
</feature>
<comment type="function">
    <text evidence="12">Intracellular phospholipase B that catalyzes the double deacylation of phosphatidylcholine (PC) to glycerophosphocholine (GroPCho). Plays an important role in membrane lipid homeostasis.</text>
</comment>
<evidence type="ECO:0000256" key="3">
    <source>
        <dbReference type="ARBA" id="ARBA00013274"/>
    </source>
</evidence>
<dbReference type="PROSITE" id="PS50042">
    <property type="entry name" value="CNMP_BINDING_3"/>
    <property type="match status" value="2"/>
</dbReference>
<feature type="transmembrane region" description="Helical" evidence="12">
    <location>
        <begin position="18"/>
        <end position="41"/>
    </location>
</feature>
<evidence type="ECO:0000256" key="6">
    <source>
        <dbReference type="ARBA" id="ARBA00022801"/>
    </source>
</evidence>
<keyword evidence="7 11" id="KW-0442">Lipid degradation</keyword>
<keyword evidence="6 11" id="KW-0378">Hydrolase</keyword>
<feature type="short sequence motif" description="GXSXG" evidence="11">
    <location>
        <begin position="1105"/>
        <end position="1109"/>
    </location>
</feature>
<dbReference type="EC" id="3.1.1.5" evidence="3 12"/>
<dbReference type="Pfam" id="PF20636">
    <property type="entry name" value="SMN_G2-BD"/>
    <property type="match status" value="1"/>
</dbReference>
<dbReference type="CDD" id="cd00038">
    <property type="entry name" value="CAP_ED"/>
    <property type="match status" value="3"/>
</dbReference>
<evidence type="ECO:0000256" key="7">
    <source>
        <dbReference type="ARBA" id="ARBA00022963"/>
    </source>
</evidence>
<evidence type="ECO:0000259" key="14">
    <source>
        <dbReference type="PROSITE" id="PS50042"/>
    </source>
</evidence>
<feature type="domain" description="Cyclic nucleotide-binding" evidence="14">
    <location>
        <begin position="728"/>
        <end position="815"/>
    </location>
</feature>
<keyword evidence="9 11" id="KW-0443">Lipid metabolism</keyword>
<evidence type="ECO:0000256" key="8">
    <source>
        <dbReference type="ARBA" id="ARBA00022989"/>
    </source>
</evidence>
<dbReference type="InterPro" id="IPR049481">
    <property type="entry name" value="SMN_G2-BD"/>
</dbReference>
<dbReference type="SMART" id="SM00100">
    <property type="entry name" value="cNMP"/>
    <property type="match status" value="2"/>
</dbReference>
<name>A0A9N8ZWN5_9GLOM</name>
<feature type="active site" description="Nucleophile" evidence="11">
    <location>
        <position position="1107"/>
    </location>
</feature>
<evidence type="ECO:0000313" key="17">
    <source>
        <dbReference type="Proteomes" id="UP000789706"/>
    </source>
</evidence>
<feature type="compositionally biased region" description="Basic and acidic residues" evidence="13">
    <location>
        <begin position="247"/>
        <end position="286"/>
    </location>
</feature>
<feature type="short sequence motif" description="GXGXXG" evidence="11">
    <location>
        <begin position="1078"/>
        <end position="1083"/>
    </location>
</feature>
<dbReference type="GO" id="GO:0005789">
    <property type="term" value="C:endoplasmic reticulum membrane"/>
    <property type="evidence" value="ECO:0007669"/>
    <property type="project" value="UniProtKB-SubCell"/>
</dbReference>
<dbReference type="InterPro" id="IPR016035">
    <property type="entry name" value="Acyl_Trfase/lysoPLipase"/>
</dbReference>
<proteinExistence type="inferred from homology"/>
<dbReference type="EMBL" id="CAJVPK010000433">
    <property type="protein sequence ID" value="CAG8509693.1"/>
    <property type="molecule type" value="Genomic_DNA"/>
</dbReference>
<dbReference type="GO" id="GO:0004622">
    <property type="term" value="F:phosphatidylcholine lysophospholipase activity"/>
    <property type="evidence" value="ECO:0007669"/>
    <property type="project" value="UniProtKB-EC"/>
</dbReference>
<evidence type="ECO:0000256" key="9">
    <source>
        <dbReference type="ARBA" id="ARBA00023098"/>
    </source>
</evidence>
<dbReference type="Pfam" id="PF01734">
    <property type="entry name" value="Patatin"/>
    <property type="match status" value="1"/>
</dbReference>
<feature type="domain" description="Cyclic nucleotide-binding" evidence="14">
    <location>
        <begin position="572"/>
        <end position="717"/>
    </location>
</feature>
<dbReference type="PROSITE" id="PS51635">
    <property type="entry name" value="PNPLA"/>
    <property type="match status" value="1"/>
</dbReference>
<evidence type="ECO:0000259" key="15">
    <source>
        <dbReference type="PROSITE" id="PS51635"/>
    </source>
</evidence>
<keyword evidence="17" id="KW-1185">Reference proteome</keyword>
<evidence type="ECO:0000313" key="16">
    <source>
        <dbReference type="EMBL" id="CAG8509693.1"/>
    </source>
</evidence>
<comment type="catalytic activity">
    <reaction evidence="12">
        <text>a 1-acyl-sn-glycero-3-phosphocholine + H2O = sn-glycerol 3-phosphocholine + a fatty acid + H(+)</text>
        <dbReference type="Rhea" id="RHEA:15177"/>
        <dbReference type="ChEBI" id="CHEBI:15377"/>
        <dbReference type="ChEBI" id="CHEBI:15378"/>
        <dbReference type="ChEBI" id="CHEBI:16870"/>
        <dbReference type="ChEBI" id="CHEBI:28868"/>
        <dbReference type="ChEBI" id="CHEBI:58168"/>
        <dbReference type="EC" id="3.1.1.5"/>
    </reaction>
</comment>
<dbReference type="CDD" id="cd22851">
    <property type="entry name" value="SMN_N"/>
    <property type="match status" value="1"/>
</dbReference>
<feature type="compositionally biased region" description="Basic and acidic residues" evidence="13">
    <location>
        <begin position="1583"/>
        <end position="1594"/>
    </location>
</feature>
<evidence type="ECO:0000256" key="4">
    <source>
        <dbReference type="ARBA" id="ARBA00018317"/>
    </source>
</evidence>
<dbReference type="InterPro" id="IPR056556">
    <property type="entry name" value="NTE1_P-loop_dom"/>
</dbReference>
<evidence type="ECO:0000256" key="10">
    <source>
        <dbReference type="ARBA" id="ARBA00023136"/>
    </source>
</evidence>
<dbReference type="InterPro" id="IPR018490">
    <property type="entry name" value="cNMP-bd_dom_sf"/>
</dbReference>
<dbReference type="Pfam" id="PF00027">
    <property type="entry name" value="cNMP_binding"/>
    <property type="match status" value="1"/>
</dbReference>
<feature type="region of interest" description="Disordered" evidence="13">
    <location>
        <begin position="237"/>
        <end position="293"/>
    </location>
</feature>
<comment type="similarity">
    <text evidence="2 12">Belongs to the NTE family.</text>
</comment>
<dbReference type="InterPro" id="IPR000595">
    <property type="entry name" value="cNMP-bd_dom"/>
</dbReference>
<accession>A0A9N8ZWN5</accession>
<dbReference type="PANTHER" id="PTHR14226:SF29">
    <property type="entry name" value="NEUROPATHY TARGET ESTERASE SWS"/>
    <property type="match status" value="1"/>
</dbReference>
<reference evidence="16" key="1">
    <citation type="submission" date="2021-06" db="EMBL/GenBank/DDBJ databases">
        <authorList>
            <person name="Kallberg Y."/>
            <person name="Tangrot J."/>
            <person name="Rosling A."/>
        </authorList>
    </citation>
    <scope>NUCLEOTIDE SEQUENCE</scope>
    <source>
        <strain evidence="16">AZ414A</strain>
    </source>
</reference>
<evidence type="ECO:0000256" key="5">
    <source>
        <dbReference type="ARBA" id="ARBA00022692"/>
    </source>
</evidence>
<dbReference type="Gene3D" id="2.60.120.10">
    <property type="entry name" value="Jelly Rolls"/>
    <property type="match status" value="4"/>
</dbReference>
<evidence type="ECO:0000256" key="12">
    <source>
        <dbReference type="RuleBase" id="RU362043"/>
    </source>
</evidence>
<dbReference type="Gene3D" id="3.40.1090.10">
    <property type="entry name" value="Cytosolic phospholipase A2 catalytic domain"/>
    <property type="match status" value="1"/>
</dbReference>
<dbReference type="InterPro" id="IPR050301">
    <property type="entry name" value="NTE"/>
</dbReference>
<dbReference type="InterPro" id="IPR014710">
    <property type="entry name" value="RmlC-like_jellyroll"/>
</dbReference>
<comment type="caution">
    <text evidence="16">The sequence shown here is derived from an EMBL/GenBank/DDBJ whole genome shotgun (WGS) entry which is preliminary data.</text>
</comment>
<feature type="transmembrane region" description="Helical" evidence="12">
    <location>
        <begin position="62"/>
        <end position="82"/>
    </location>
</feature>
<dbReference type="Pfam" id="PF24179">
    <property type="entry name" value="NTE_Ploop"/>
    <property type="match status" value="1"/>
</dbReference>
<keyword evidence="10 12" id="KW-0472">Membrane</keyword>
<comment type="subcellular location">
    <subcellularLocation>
        <location evidence="12">Endoplasmic reticulum membrane</location>
    </subcellularLocation>
    <subcellularLocation>
        <location evidence="1">Membrane</location>
    </subcellularLocation>
</comment>
<evidence type="ECO:0000256" key="2">
    <source>
        <dbReference type="ARBA" id="ARBA00006636"/>
    </source>
</evidence>
<dbReference type="FunFam" id="2.60.120.10:FF:000062">
    <property type="entry name" value="Lysophospholipase NTE1"/>
    <property type="match status" value="1"/>
</dbReference>
<feature type="compositionally biased region" description="Basic and acidic residues" evidence="13">
    <location>
        <begin position="1477"/>
        <end position="1493"/>
    </location>
</feature>
<dbReference type="InterPro" id="IPR002641">
    <property type="entry name" value="PNPLA_dom"/>
</dbReference>
<dbReference type="SUPFAM" id="SSF52151">
    <property type="entry name" value="FabD/lysophospholipase-like"/>
    <property type="match status" value="1"/>
</dbReference>
<evidence type="ECO:0000256" key="1">
    <source>
        <dbReference type="ARBA" id="ARBA00004370"/>
    </source>
</evidence>